<evidence type="ECO:0000259" key="19">
    <source>
        <dbReference type="PROSITE" id="PS51483"/>
    </source>
</evidence>
<dbReference type="AlphaFoldDB" id="A0A069ZVV6"/>
<dbReference type="InterPro" id="IPR009061">
    <property type="entry name" value="DNA-bd_dom_put_sf"/>
</dbReference>
<keyword evidence="13 15" id="KW-0030">Aminoacyl-tRNA synthetase</keyword>
<dbReference type="Gene3D" id="3.30.56.10">
    <property type="match status" value="2"/>
</dbReference>
<dbReference type="GO" id="GO:0000049">
    <property type="term" value="F:tRNA binding"/>
    <property type="evidence" value="ECO:0007669"/>
    <property type="project" value="UniProtKB-UniRule"/>
</dbReference>
<dbReference type="EMBL" id="CP007217">
    <property type="protein sequence ID" value="AJR10828.1"/>
    <property type="molecule type" value="Genomic_DNA"/>
</dbReference>
<feature type="domain" description="B5" evidence="19">
    <location>
        <begin position="404"/>
        <end position="483"/>
    </location>
</feature>
<dbReference type="InterPro" id="IPR002547">
    <property type="entry name" value="tRNA-bd_dom"/>
</dbReference>
<keyword evidence="6 15" id="KW-0436">Ligase</keyword>
<dbReference type="GO" id="GO:0005524">
    <property type="term" value="F:ATP binding"/>
    <property type="evidence" value="ECO:0007669"/>
    <property type="project" value="UniProtKB-UniRule"/>
</dbReference>
<evidence type="ECO:0000256" key="2">
    <source>
        <dbReference type="ARBA" id="ARBA00008653"/>
    </source>
</evidence>
<dbReference type="SUPFAM" id="SSF50249">
    <property type="entry name" value="Nucleic acid-binding proteins"/>
    <property type="match status" value="1"/>
</dbReference>
<proteinExistence type="inferred from homology"/>
<dbReference type="STRING" id="83560.NC80_03835"/>
<evidence type="ECO:0000256" key="6">
    <source>
        <dbReference type="ARBA" id="ARBA00022598"/>
    </source>
</evidence>
<dbReference type="Gene3D" id="3.30.70.380">
    <property type="entry name" value="Ferrodoxin-fold anticodon-binding domain"/>
    <property type="match status" value="1"/>
</dbReference>
<evidence type="ECO:0000256" key="15">
    <source>
        <dbReference type="HAMAP-Rule" id="MF_00283"/>
    </source>
</evidence>
<dbReference type="InterPro" id="IPR012340">
    <property type="entry name" value="NA-bd_OB-fold"/>
</dbReference>
<dbReference type="HAMAP" id="MF_00283">
    <property type="entry name" value="Phe_tRNA_synth_beta1"/>
    <property type="match status" value="1"/>
</dbReference>
<dbReference type="SUPFAM" id="SSF56037">
    <property type="entry name" value="PheT/TilS domain"/>
    <property type="match status" value="1"/>
</dbReference>
<dbReference type="InterPro" id="IPR005147">
    <property type="entry name" value="tRNA_synthase_B5-dom"/>
</dbReference>
<dbReference type="CDD" id="cd00769">
    <property type="entry name" value="PheRS_beta_core"/>
    <property type="match status" value="1"/>
</dbReference>
<dbReference type="Proteomes" id="UP000260363">
    <property type="component" value="Chromosome"/>
</dbReference>
<keyword evidence="5 16" id="KW-0820">tRNA-binding</keyword>
<dbReference type="InterPro" id="IPR005146">
    <property type="entry name" value="B3/B4_tRNA-bd"/>
</dbReference>
<dbReference type="InterPro" id="IPR036690">
    <property type="entry name" value="Fdx_antiC-bd_sf"/>
</dbReference>
<dbReference type="KEGG" id="cmx:DNC_03865"/>
<feature type="binding site" evidence="15">
    <location>
        <position position="463"/>
    </location>
    <ligand>
        <name>Mg(2+)</name>
        <dbReference type="ChEBI" id="CHEBI:18420"/>
        <note>shared with alpha subunit</note>
    </ligand>
</feature>
<dbReference type="InterPro" id="IPR020825">
    <property type="entry name" value="Phe-tRNA_synthase-like_B3/B4"/>
</dbReference>
<dbReference type="PROSITE" id="PS51483">
    <property type="entry name" value="B5"/>
    <property type="match status" value="1"/>
</dbReference>
<dbReference type="RefSeq" id="WP_010231469.1">
    <property type="nucleotide sequence ID" value="NZ_CP007217.1"/>
</dbReference>
<dbReference type="PROSITE" id="PS50886">
    <property type="entry name" value="TRBD"/>
    <property type="match status" value="1"/>
</dbReference>
<comment type="subcellular location">
    <subcellularLocation>
        <location evidence="1 15">Cytoplasm</location>
    </subcellularLocation>
</comment>
<feature type="binding site" evidence="15">
    <location>
        <position position="457"/>
    </location>
    <ligand>
        <name>Mg(2+)</name>
        <dbReference type="ChEBI" id="CHEBI:18420"/>
        <note>shared with alpha subunit</note>
    </ligand>
</feature>
<dbReference type="KEGG" id="cmm:NC80_03835"/>
<comment type="subunit">
    <text evidence="3 15">Tetramer of two alpha and two beta subunits.</text>
</comment>
<dbReference type="GO" id="GO:0000287">
    <property type="term" value="F:magnesium ion binding"/>
    <property type="evidence" value="ECO:0007669"/>
    <property type="project" value="UniProtKB-UniRule"/>
</dbReference>
<evidence type="ECO:0000256" key="7">
    <source>
        <dbReference type="ARBA" id="ARBA00022723"/>
    </source>
</evidence>
<evidence type="ECO:0000256" key="3">
    <source>
        <dbReference type="ARBA" id="ARBA00011209"/>
    </source>
</evidence>
<evidence type="ECO:0000313" key="20">
    <source>
        <dbReference type="EMBL" id="AJR10828.1"/>
    </source>
</evidence>
<evidence type="ECO:0000256" key="5">
    <source>
        <dbReference type="ARBA" id="ARBA00022555"/>
    </source>
</evidence>
<dbReference type="Pfam" id="PF03147">
    <property type="entry name" value="FDX-ACB"/>
    <property type="match status" value="1"/>
</dbReference>
<keyword evidence="8 15" id="KW-0547">Nucleotide-binding</keyword>
<evidence type="ECO:0000256" key="13">
    <source>
        <dbReference type="ARBA" id="ARBA00023146"/>
    </source>
</evidence>
<dbReference type="Gene3D" id="3.30.930.10">
    <property type="entry name" value="Bira Bifunctional Protein, Domain 2"/>
    <property type="match status" value="1"/>
</dbReference>
<evidence type="ECO:0000256" key="14">
    <source>
        <dbReference type="ARBA" id="ARBA00049255"/>
    </source>
</evidence>
<comment type="cofactor">
    <cofactor evidence="15">
        <name>Mg(2+)</name>
        <dbReference type="ChEBI" id="CHEBI:18420"/>
    </cofactor>
    <text evidence="15">Binds 2 magnesium ions per tetramer.</text>
</comment>
<evidence type="ECO:0000259" key="17">
    <source>
        <dbReference type="PROSITE" id="PS50886"/>
    </source>
</evidence>
<dbReference type="PANTHER" id="PTHR10947:SF0">
    <property type="entry name" value="PHENYLALANINE--TRNA LIGASE BETA SUBUNIT"/>
    <property type="match status" value="1"/>
</dbReference>
<keyword evidence="4 15" id="KW-0963">Cytoplasm</keyword>
<evidence type="ECO:0000256" key="12">
    <source>
        <dbReference type="ARBA" id="ARBA00022917"/>
    </source>
</evidence>
<sequence>MLTPIPLLQRFFSSPLSIKEILQACDRIGIEAECSNVFPDSLNTVVTGKVLSTSPHPDAERLSVAIVFDGKEERQIICGAPNCRAGIIVPVALPGAKIRNALGEVTTIKKSKIRGLESLGMCCGADELGFPHLQTGERGIFEFPENTPLGESACLLLAGASLECSLTPNLGHCASLLGLAREISFLSDTSLTIPEEFSFSPLPQESHSCDTHNLEASPVFYSVKISGLSWKQSPEDLQASLIALGQKPLNAIVDITNYVMLSLGQPLHAYDSQAVDQKSLHATTVRSPQQLTLLNKETYTLPEGALVVADQHNILGLAGVMGSAASAYSESTTEIILEAAYFLPQAVRKYQRTIQLHTEAAYRFTRGIDPQGVLPALYAAIHMIRALFPEAQISPIQKIGEYKSDPLSLNIRPKTLKRLLDLSLSPSEIAEKLSPLGFQTIAEESSVRVEVPLYRHDIQEETDLVEEICRTTPFVQKTQKILPTYTPIYALKRSLSTFLADSGLQQFFTCSLLDSEIAALSLQESSLIPVQNSSLKLRDSLLSGMLKSAATNLNRQAPYVYAFEIGNVYSKEHNQYREEEHIAILLTRQVMDDSWHVKTPLSFYTIKSWVEKLLCHAGVSIEDFVLQASQHPNFHPYRQAALYHKKQLLGVFGTLHPQLCKKSQIKHDVVFAELSLNVLLSLKKKTEPHYVPYPIYPSSSRDITITIDKDLPADLVRRELLSFESKWLESVHIVSVYQGKDVTSQSKNISLRLVFRDHERTLSGQEIEKEYERLTTLLDKNLANIGKGNS</sequence>
<evidence type="ECO:0000259" key="18">
    <source>
        <dbReference type="PROSITE" id="PS51447"/>
    </source>
</evidence>
<dbReference type="KEGG" id="cmg:NC81_03860"/>
<dbReference type="PROSITE" id="PS51447">
    <property type="entry name" value="FDX_ACB"/>
    <property type="match status" value="1"/>
</dbReference>
<dbReference type="SUPFAM" id="SSF55681">
    <property type="entry name" value="Class II aaRS and biotin synthetases"/>
    <property type="match status" value="1"/>
</dbReference>
<comment type="catalytic activity">
    <reaction evidence="14 15">
        <text>tRNA(Phe) + L-phenylalanine + ATP = L-phenylalanyl-tRNA(Phe) + AMP + diphosphate + H(+)</text>
        <dbReference type="Rhea" id="RHEA:19413"/>
        <dbReference type="Rhea" id="RHEA-COMP:9668"/>
        <dbReference type="Rhea" id="RHEA-COMP:9699"/>
        <dbReference type="ChEBI" id="CHEBI:15378"/>
        <dbReference type="ChEBI" id="CHEBI:30616"/>
        <dbReference type="ChEBI" id="CHEBI:33019"/>
        <dbReference type="ChEBI" id="CHEBI:58095"/>
        <dbReference type="ChEBI" id="CHEBI:78442"/>
        <dbReference type="ChEBI" id="CHEBI:78531"/>
        <dbReference type="ChEBI" id="CHEBI:456215"/>
        <dbReference type="EC" id="6.1.1.20"/>
    </reaction>
</comment>
<evidence type="ECO:0000313" key="21">
    <source>
        <dbReference type="Proteomes" id="UP000260363"/>
    </source>
</evidence>
<dbReference type="GO" id="GO:0004826">
    <property type="term" value="F:phenylalanine-tRNA ligase activity"/>
    <property type="evidence" value="ECO:0007669"/>
    <property type="project" value="UniProtKB-UniRule"/>
</dbReference>
<keyword evidence="10 15" id="KW-0460">Magnesium</keyword>
<accession>A0A069ZVV6</accession>
<dbReference type="SMART" id="SM00896">
    <property type="entry name" value="FDX-ACB"/>
    <property type="match status" value="1"/>
</dbReference>
<dbReference type="SMART" id="SM00873">
    <property type="entry name" value="B3_4"/>
    <property type="match status" value="1"/>
</dbReference>
<dbReference type="GO" id="GO:0009328">
    <property type="term" value="C:phenylalanine-tRNA ligase complex"/>
    <property type="evidence" value="ECO:0007669"/>
    <property type="project" value="TreeGrafter"/>
</dbReference>
<feature type="binding site" evidence="15">
    <location>
        <position position="466"/>
    </location>
    <ligand>
        <name>Mg(2+)</name>
        <dbReference type="ChEBI" id="CHEBI:18420"/>
        <note>shared with alpha subunit</note>
    </ligand>
</feature>
<feature type="domain" description="FDX-ACB" evidence="18">
    <location>
        <begin position="694"/>
        <end position="790"/>
    </location>
</feature>
<feature type="binding site" evidence="15">
    <location>
        <position position="467"/>
    </location>
    <ligand>
        <name>Mg(2+)</name>
        <dbReference type="ChEBI" id="CHEBI:18420"/>
        <note>shared with alpha subunit</note>
    </ligand>
</feature>
<dbReference type="InterPro" id="IPR004532">
    <property type="entry name" value="Phe-tRNA-ligase_IIc_bsu_bact"/>
</dbReference>
<dbReference type="SUPFAM" id="SSF54991">
    <property type="entry name" value="Anticodon-binding domain of PheRS"/>
    <property type="match status" value="1"/>
</dbReference>
<keyword evidence="9 15" id="KW-0067">ATP-binding</keyword>
<dbReference type="Gene3D" id="2.40.50.140">
    <property type="entry name" value="Nucleic acid-binding proteins"/>
    <property type="match status" value="1"/>
</dbReference>
<dbReference type="SMR" id="A0A069ZVV6"/>
<dbReference type="GeneID" id="1246125"/>
<dbReference type="EC" id="6.1.1.20" evidence="15"/>
<evidence type="ECO:0000256" key="9">
    <source>
        <dbReference type="ARBA" id="ARBA00022840"/>
    </source>
</evidence>
<keyword evidence="11 16" id="KW-0694">RNA-binding</keyword>
<keyword evidence="12 15" id="KW-0648">Protein biosynthesis</keyword>
<dbReference type="SUPFAM" id="SSF46955">
    <property type="entry name" value="Putative DNA-binding domain"/>
    <property type="match status" value="1"/>
</dbReference>
<comment type="similarity">
    <text evidence="2 15">Belongs to the phenylalanyl-tRNA synthetase beta subunit family. Type 1 subfamily.</text>
</comment>
<dbReference type="FunFam" id="2.40.50.140:FF:000045">
    <property type="entry name" value="Phenylalanine--tRNA ligase beta subunit"/>
    <property type="match status" value="1"/>
</dbReference>
<dbReference type="InterPro" id="IPR033714">
    <property type="entry name" value="tRNA_bind_bactPheRS"/>
</dbReference>
<dbReference type="InterPro" id="IPR045060">
    <property type="entry name" value="Phe-tRNA-ligase_IIc_bsu"/>
</dbReference>
<dbReference type="GO" id="GO:0006432">
    <property type="term" value="P:phenylalanyl-tRNA aminoacylation"/>
    <property type="evidence" value="ECO:0007669"/>
    <property type="project" value="UniProtKB-UniRule"/>
</dbReference>
<dbReference type="OMA" id="PSPLWMQ"/>
<dbReference type="Pfam" id="PF03484">
    <property type="entry name" value="B5"/>
    <property type="match status" value="1"/>
</dbReference>
<keyword evidence="7 15" id="KW-0479">Metal-binding</keyword>
<evidence type="ECO:0000256" key="10">
    <source>
        <dbReference type="ARBA" id="ARBA00022842"/>
    </source>
</evidence>
<evidence type="ECO:0000256" key="16">
    <source>
        <dbReference type="PROSITE-ProRule" id="PRU00209"/>
    </source>
</evidence>
<dbReference type="InterPro" id="IPR041616">
    <property type="entry name" value="PheRS_beta_core"/>
</dbReference>
<protein>
    <recommendedName>
        <fullName evidence="15">Phenylalanine--tRNA ligase beta subunit</fullName>
        <ecNumber evidence="15">6.1.1.20</ecNumber>
    </recommendedName>
    <alternativeName>
        <fullName evidence="15">Phenylalanyl-tRNA synthetase beta subunit</fullName>
        <shortName evidence="15">PheRS</shortName>
    </alternativeName>
</protein>
<dbReference type="NCBIfam" id="TIGR00472">
    <property type="entry name" value="pheT_bact"/>
    <property type="match status" value="1"/>
</dbReference>
<organism evidence="20 21">
    <name type="scientific">Chlamydia muridarum</name>
    <dbReference type="NCBI Taxonomy" id="83560"/>
    <lineage>
        <taxon>Bacteria</taxon>
        <taxon>Pseudomonadati</taxon>
        <taxon>Chlamydiota</taxon>
        <taxon>Chlamydiia</taxon>
        <taxon>Chlamydiales</taxon>
        <taxon>Chlamydiaceae</taxon>
        <taxon>Chlamydia/Chlamydophila group</taxon>
        <taxon>Chlamydia</taxon>
    </lineage>
</organism>
<dbReference type="PANTHER" id="PTHR10947">
    <property type="entry name" value="PHENYLALANYL-TRNA SYNTHETASE BETA CHAIN AND LEUCINE-RICH REPEAT-CONTAINING PROTEIN 47"/>
    <property type="match status" value="1"/>
</dbReference>
<evidence type="ECO:0000256" key="11">
    <source>
        <dbReference type="ARBA" id="ARBA00022884"/>
    </source>
</evidence>
<dbReference type="Pfam" id="PF03483">
    <property type="entry name" value="B3_4"/>
    <property type="match status" value="1"/>
</dbReference>
<dbReference type="Gene3D" id="3.50.40.10">
    <property type="entry name" value="Phenylalanyl-trna Synthetase, Chain B, domain 3"/>
    <property type="match status" value="1"/>
</dbReference>
<dbReference type="PATRIC" id="fig|243161.6.peg.813"/>
<name>A0A069ZVV6_CHLMR</name>
<evidence type="ECO:0000256" key="8">
    <source>
        <dbReference type="ARBA" id="ARBA00022741"/>
    </source>
</evidence>
<evidence type="ECO:0000256" key="1">
    <source>
        <dbReference type="ARBA" id="ARBA00004496"/>
    </source>
</evidence>
<dbReference type="Pfam" id="PF17759">
    <property type="entry name" value="tRNA_synthFbeta"/>
    <property type="match status" value="1"/>
</dbReference>
<dbReference type="Pfam" id="PF01588">
    <property type="entry name" value="tRNA_bind"/>
    <property type="match status" value="1"/>
</dbReference>
<feature type="domain" description="TRNA-binding" evidence="17">
    <location>
        <begin position="39"/>
        <end position="154"/>
    </location>
</feature>
<reference evidence="20 21" key="1">
    <citation type="submission" date="2014-02" db="EMBL/GenBank/DDBJ databases">
        <authorList>
            <person name="Chen C."/>
            <person name="Conrad T.A."/>
            <person name="Zhou Z."/>
            <person name="Lai Z."/>
            <person name="Zhong G."/>
        </authorList>
    </citation>
    <scope>NUCLEOTIDE SEQUENCE [LARGE SCALE GENOMIC DNA]</scope>
    <source>
        <strain evidence="20 21">Nigg3-28</strain>
    </source>
</reference>
<dbReference type="CDD" id="cd02796">
    <property type="entry name" value="tRNA_bind_bactPheRS"/>
    <property type="match status" value="1"/>
</dbReference>
<gene>
    <name evidence="15" type="primary">pheT</name>
    <name evidence="20" type="ORF">BD36_04080</name>
</gene>
<evidence type="ECO:0000256" key="4">
    <source>
        <dbReference type="ARBA" id="ARBA00022490"/>
    </source>
</evidence>
<dbReference type="SMART" id="SM00874">
    <property type="entry name" value="B5"/>
    <property type="match status" value="1"/>
</dbReference>
<dbReference type="InterPro" id="IPR005121">
    <property type="entry name" value="Fdx_antiC-bd"/>
</dbReference>
<dbReference type="InterPro" id="IPR045864">
    <property type="entry name" value="aa-tRNA-synth_II/BPL/LPL"/>
</dbReference>